<dbReference type="GO" id="GO:0043136">
    <property type="term" value="F:sn-glycerol 3-phosphatase activity"/>
    <property type="evidence" value="ECO:0007669"/>
    <property type="project" value="TreeGrafter"/>
</dbReference>
<evidence type="ECO:0000313" key="2">
    <source>
        <dbReference type="Proteomes" id="UP000325081"/>
    </source>
</evidence>
<gene>
    <name evidence="1" type="ORF">STAS_24234</name>
</gene>
<keyword evidence="2" id="KW-1185">Reference proteome</keyword>
<dbReference type="GO" id="GO:0006114">
    <property type="term" value="P:glycerol biosynthetic process"/>
    <property type="evidence" value="ECO:0007669"/>
    <property type="project" value="TreeGrafter"/>
</dbReference>
<dbReference type="Proteomes" id="UP000325081">
    <property type="component" value="Unassembled WGS sequence"/>
</dbReference>
<protein>
    <submittedName>
        <fullName evidence="1">Glycerol-3-phosphatase 2</fullName>
    </submittedName>
</protein>
<dbReference type="AlphaFoldDB" id="A0A5A7QP89"/>
<dbReference type="OrthoDB" id="40579at2759"/>
<accession>A0A5A7QP89</accession>
<dbReference type="FunFam" id="1.10.150.240:FF:000001">
    <property type="entry name" value="Haloacid dehalogenase-like hydrolase domain"/>
    <property type="match status" value="1"/>
</dbReference>
<sequence>MGIKYSNRLLRQDVCQENFPKAVDRNIELSGTLKENNKDDSDEWIHAIHTEKSYTEVQEIILSRYNKIFGWSLKAKIMGKKALEAALIFVEETGIRLALN</sequence>
<organism evidence="1 2">
    <name type="scientific">Striga asiatica</name>
    <name type="common">Asiatic witchweed</name>
    <name type="synonym">Buchnera asiatica</name>
    <dbReference type="NCBI Taxonomy" id="4170"/>
    <lineage>
        <taxon>Eukaryota</taxon>
        <taxon>Viridiplantae</taxon>
        <taxon>Streptophyta</taxon>
        <taxon>Embryophyta</taxon>
        <taxon>Tracheophyta</taxon>
        <taxon>Spermatophyta</taxon>
        <taxon>Magnoliopsida</taxon>
        <taxon>eudicotyledons</taxon>
        <taxon>Gunneridae</taxon>
        <taxon>Pentapetalae</taxon>
        <taxon>asterids</taxon>
        <taxon>lamiids</taxon>
        <taxon>Lamiales</taxon>
        <taxon>Orobanchaceae</taxon>
        <taxon>Buchnereae</taxon>
        <taxon>Striga</taxon>
    </lineage>
</organism>
<comment type="caution">
    <text evidence="1">The sequence shown here is derived from an EMBL/GenBank/DDBJ whole genome shotgun (WGS) entry which is preliminary data.</text>
</comment>
<reference evidence="2" key="1">
    <citation type="journal article" date="2019" name="Curr. Biol.">
        <title>Genome Sequence of Striga asiatica Provides Insight into the Evolution of Plant Parasitism.</title>
        <authorList>
            <person name="Yoshida S."/>
            <person name="Kim S."/>
            <person name="Wafula E.K."/>
            <person name="Tanskanen J."/>
            <person name="Kim Y.M."/>
            <person name="Honaas L."/>
            <person name="Yang Z."/>
            <person name="Spallek T."/>
            <person name="Conn C.E."/>
            <person name="Ichihashi Y."/>
            <person name="Cheong K."/>
            <person name="Cui S."/>
            <person name="Der J.P."/>
            <person name="Gundlach H."/>
            <person name="Jiao Y."/>
            <person name="Hori C."/>
            <person name="Ishida J.K."/>
            <person name="Kasahara H."/>
            <person name="Kiba T."/>
            <person name="Kim M.S."/>
            <person name="Koo N."/>
            <person name="Laohavisit A."/>
            <person name="Lee Y.H."/>
            <person name="Lumba S."/>
            <person name="McCourt P."/>
            <person name="Mortimer J.C."/>
            <person name="Mutuku J.M."/>
            <person name="Nomura T."/>
            <person name="Sasaki-Sekimoto Y."/>
            <person name="Seto Y."/>
            <person name="Wang Y."/>
            <person name="Wakatake T."/>
            <person name="Sakakibara H."/>
            <person name="Demura T."/>
            <person name="Yamaguchi S."/>
            <person name="Yoneyama K."/>
            <person name="Manabe R.I."/>
            <person name="Nelson D.C."/>
            <person name="Schulman A.H."/>
            <person name="Timko M.P."/>
            <person name="dePamphilis C.W."/>
            <person name="Choi D."/>
            <person name="Shirasu K."/>
        </authorList>
    </citation>
    <scope>NUCLEOTIDE SEQUENCE [LARGE SCALE GENOMIC DNA]</scope>
    <source>
        <strain evidence="2">cv. UVA1</strain>
    </source>
</reference>
<dbReference type="PANTHER" id="PTHR18901">
    <property type="entry name" value="2-DEOXYGLUCOSE-6-PHOSPHATE PHOSPHATASE 2"/>
    <property type="match status" value="1"/>
</dbReference>
<proteinExistence type="predicted"/>
<name>A0A5A7QP89_STRAF</name>
<dbReference type="EMBL" id="BKCP01007737">
    <property type="protein sequence ID" value="GER47163.1"/>
    <property type="molecule type" value="Genomic_DNA"/>
</dbReference>
<dbReference type="InterPro" id="IPR023198">
    <property type="entry name" value="PGP-like_dom2"/>
</dbReference>
<evidence type="ECO:0000313" key="1">
    <source>
        <dbReference type="EMBL" id="GER47163.1"/>
    </source>
</evidence>
<dbReference type="Gene3D" id="1.10.150.240">
    <property type="entry name" value="Putative phosphatase, domain 2"/>
    <property type="match status" value="1"/>
</dbReference>
<dbReference type="PANTHER" id="PTHR18901:SF38">
    <property type="entry name" value="PSEUDOURIDINE-5'-PHOSPHATASE"/>
    <property type="match status" value="1"/>
</dbReference>